<dbReference type="SUPFAM" id="SSF55347">
    <property type="entry name" value="Glyceraldehyde-3-phosphate dehydrogenase-like, C-terminal domain"/>
    <property type="match status" value="1"/>
</dbReference>
<dbReference type="OrthoDB" id="9801953at2"/>
<dbReference type="InterPro" id="IPR036291">
    <property type="entry name" value="NAD(P)-bd_dom_sf"/>
</dbReference>
<keyword evidence="4" id="KW-1185">Reference proteome</keyword>
<organism evidence="3 4">
    <name type="scientific">Paraburkholderia ribeironis</name>
    <dbReference type="NCBI Taxonomy" id="1247936"/>
    <lineage>
        <taxon>Bacteria</taxon>
        <taxon>Pseudomonadati</taxon>
        <taxon>Pseudomonadota</taxon>
        <taxon>Betaproteobacteria</taxon>
        <taxon>Burkholderiales</taxon>
        <taxon>Burkholderiaceae</taxon>
        <taxon>Paraburkholderia</taxon>
    </lineage>
</organism>
<sequence length="339" mass="36194">MKATVQWALVGASTIAEEWMINAIRAQPDGAIRAIVSGELARARQFADKHSIPQASAELNEVLADPHIDAIYISSTNDKHLPQVLAAAAAGKHVLCEKPLALTTDDARQMIEACARHKVILATNHHLRCAATHRRMRDLIRAGAIGTPLFARVFHAVSLPPHLRGWRIERPEAGGGVVLDISVHDVDTLRFLLDAEPVEVSAMTTSAGLGKAGLADGVMGIIRFDNGVLAQIHDAFTVPFAPTGLEAHGAEGSLIGRDVMTQRPVGEVTLRTARGEERIEVSHGDLYVTGVAQFHRAVTANESPAASGRDGYLSLATARALEASAVTRSHVSVESSDLR</sequence>
<dbReference type="STRING" id="1247936.BN2475_420074"/>
<proteinExistence type="predicted"/>
<feature type="domain" description="GFO/IDH/MocA-like oxidoreductase" evidence="2">
    <location>
        <begin position="133"/>
        <end position="254"/>
    </location>
</feature>
<feature type="domain" description="Gfo/Idh/MocA-like oxidoreductase N-terminal" evidence="1">
    <location>
        <begin position="6"/>
        <end position="125"/>
    </location>
</feature>
<reference evidence="3 4" key="1">
    <citation type="submission" date="2016-12" db="EMBL/GenBank/DDBJ databases">
        <authorList>
            <person name="Song W.-J."/>
            <person name="Kurnit D.M."/>
        </authorList>
    </citation>
    <scope>NUCLEOTIDE SEQUENCE [LARGE SCALE GENOMIC DNA]</scope>
    <source>
        <strain evidence="3 4">STM7296</strain>
    </source>
</reference>
<dbReference type="GO" id="GO:0000166">
    <property type="term" value="F:nucleotide binding"/>
    <property type="evidence" value="ECO:0007669"/>
    <property type="project" value="InterPro"/>
</dbReference>
<dbReference type="SUPFAM" id="SSF51735">
    <property type="entry name" value="NAD(P)-binding Rossmann-fold domains"/>
    <property type="match status" value="1"/>
</dbReference>
<evidence type="ECO:0000259" key="1">
    <source>
        <dbReference type="Pfam" id="PF01408"/>
    </source>
</evidence>
<dbReference type="PANTHER" id="PTHR43377:SF1">
    <property type="entry name" value="BILIVERDIN REDUCTASE A"/>
    <property type="match status" value="1"/>
</dbReference>
<dbReference type="InterPro" id="IPR051450">
    <property type="entry name" value="Gfo/Idh/MocA_Oxidoreductases"/>
</dbReference>
<dbReference type="EC" id="1.1.1.292" evidence="3"/>
<evidence type="ECO:0000313" key="3">
    <source>
        <dbReference type="EMBL" id="SIT43367.1"/>
    </source>
</evidence>
<dbReference type="Gene3D" id="3.30.360.10">
    <property type="entry name" value="Dihydrodipicolinate Reductase, domain 2"/>
    <property type="match status" value="1"/>
</dbReference>
<dbReference type="AlphaFoldDB" id="A0A1N7S8P4"/>
<evidence type="ECO:0000259" key="2">
    <source>
        <dbReference type="Pfam" id="PF22725"/>
    </source>
</evidence>
<evidence type="ECO:0000313" key="4">
    <source>
        <dbReference type="Proteomes" id="UP000187012"/>
    </source>
</evidence>
<dbReference type="Pfam" id="PF01408">
    <property type="entry name" value="GFO_IDH_MocA"/>
    <property type="match status" value="1"/>
</dbReference>
<dbReference type="GO" id="GO:0033712">
    <property type="term" value="F:1,5-anhydro-D-fructose reductase (1,5-anhydro-D-mannitol-forming) activity"/>
    <property type="evidence" value="ECO:0007669"/>
    <property type="project" value="UniProtKB-EC"/>
</dbReference>
<keyword evidence="3" id="KW-0560">Oxidoreductase</keyword>
<name>A0A1N7S8P4_9BURK</name>
<dbReference type="EMBL" id="CYGX02000042">
    <property type="protein sequence ID" value="SIT43367.1"/>
    <property type="molecule type" value="Genomic_DNA"/>
</dbReference>
<dbReference type="Proteomes" id="UP000187012">
    <property type="component" value="Unassembled WGS sequence"/>
</dbReference>
<dbReference type="InterPro" id="IPR055170">
    <property type="entry name" value="GFO_IDH_MocA-like_dom"/>
</dbReference>
<dbReference type="InterPro" id="IPR000683">
    <property type="entry name" value="Gfo/Idh/MocA-like_OxRdtase_N"/>
</dbReference>
<protein>
    <submittedName>
        <fullName evidence="3">1,5-anhydro-D-fructose reductase</fullName>
        <ecNumber evidence="3">1.1.1.292</ecNumber>
    </submittedName>
</protein>
<gene>
    <name evidence="3" type="primary">afr</name>
    <name evidence="3" type="ORF">BN2475_420074</name>
</gene>
<dbReference type="RefSeq" id="WP_094781089.1">
    <property type="nucleotide sequence ID" value="NZ_CYGX02000042.1"/>
</dbReference>
<accession>A0A1N7S8P4</accession>
<dbReference type="PANTHER" id="PTHR43377">
    <property type="entry name" value="BILIVERDIN REDUCTASE A"/>
    <property type="match status" value="1"/>
</dbReference>
<dbReference type="Pfam" id="PF22725">
    <property type="entry name" value="GFO_IDH_MocA_C3"/>
    <property type="match status" value="1"/>
</dbReference>
<dbReference type="Gene3D" id="3.40.50.720">
    <property type="entry name" value="NAD(P)-binding Rossmann-like Domain"/>
    <property type="match status" value="1"/>
</dbReference>